<dbReference type="HOGENOM" id="CLU_102179_0_0_5"/>
<gene>
    <name evidence="2" type="ordered locus">RHE_CH00503</name>
</gene>
<dbReference type="AlphaFoldDB" id="Q2KCW3"/>
<keyword evidence="3" id="KW-1185">Reference proteome</keyword>
<evidence type="ECO:0000313" key="3">
    <source>
        <dbReference type="Proteomes" id="UP000001936"/>
    </source>
</evidence>
<accession>Q2KCW3</accession>
<proteinExistence type="predicted"/>
<dbReference type="EMBL" id="CP000133">
    <property type="protein sequence ID" value="ABC89323.1"/>
    <property type="molecule type" value="Genomic_DNA"/>
</dbReference>
<dbReference type="InterPro" id="IPR046748">
    <property type="entry name" value="HipA_2"/>
</dbReference>
<protein>
    <recommendedName>
        <fullName evidence="1">HipA-like kinase domain-containing protein</fullName>
    </recommendedName>
</protein>
<reference evidence="2 3" key="1">
    <citation type="journal article" date="2006" name="Proc. Natl. Acad. Sci. U.S.A.">
        <title>The partitioned Rhizobium etli genome: genetic and metabolic redundancy in seven interacting replicons.</title>
        <authorList>
            <person name="Gonzalez V."/>
            <person name="Santamaria R.I."/>
            <person name="Bustos P."/>
            <person name="Hernandez-Gonzalez I."/>
            <person name="Medrano-Soto A."/>
            <person name="Moreno-Hagelsieb G."/>
            <person name="Janga S.C."/>
            <person name="Ramirez M.A."/>
            <person name="Jimenez-Jacinto V."/>
            <person name="Collado-Vides J."/>
            <person name="Davila G."/>
        </authorList>
    </citation>
    <scope>NUCLEOTIDE SEQUENCE [LARGE SCALE GENOMIC DNA]</scope>
    <source>
        <strain evidence="3">ATCC 51251 / DSM 11541 / JCM 21823 / NBRC 15573 / CFN 42</strain>
    </source>
</reference>
<evidence type="ECO:0000313" key="2">
    <source>
        <dbReference type="EMBL" id="ABC89323.1"/>
    </source>
</evidence>
<dbReference type="Pfam" id="PF20613">
    <property type="entry name" value="HipA_2"/>
    <property type="match status" value="1"/>
</dbReference>
<name>Q2KCW3_RHIEC</name>
<dbReference type="KEGG" id="ret:RHE_CH00503"/>
<feature type="domain" description="HipA-like kinase" evidence="1">
    <location>
        <begin position="16"/>
        <end position="246"/>
    </location>
</feature>
<sequence length="271" mass="29996">MLAGVHWQPARIERVNRVLATSTKPLLVATDAGTALVKYMGNRAGLDALVTELLAAELASRVGLRTPDFAVVEIPDIETNDPLVTVQGGPAFFSRWEQAQSLSPNSKLLANLRRPSDVALLVVFDTWIRNKDRFADDADGGVLNYDNILFMPDKRKTQLLVIDHSHAFAETSLEDEINDFWATEETVYGLFNEFAPMLTRHDVKSALDTLCAVAIGEIRDICLSPPPEWGFTAGTANRLADLLVTRANRMSDWLPDAIFDQMELDLDGKEA</sequence>
<organism evidence="2 3">
    <name type="scientific">Rhizobium etli (strain ATCC 51251 / DSM 11541 / JCM 21823 / NBRC 15573 / CFN 42)</name>
    <dbReference type="NCBI Taxonomy" id="347834"/>
    <lineage>
        <taxon>Bacteria</taxon>
        <taxon>Pseudomonadati</taxon>
        <taxon>Pseudomonadota</taxon>
        <taxon>Alphaproteobacteria</taxon>
        <taxon>Hyphomicrobiales</taxon>
        <taxon>Rhizobiaceae</taxon>
        <taxon>Rhizobium/Agrobacterium group</taxon>
        <taxon>Rhizobium</taxon>
    </lineage>
</organism>
<evidence type="ECO:0000259" key="1">
    <source>
        <dbReference type="Pfam" id="PF20613"/>
    </source>
</evidence>
<dbReference type="Proteomes" id="UP000001936">
    <property type="component" value="Chromosome"/>
</dbReference>